<feature type="transmembrane region" description="Helical" evidence="6">
    <location>
        <begin position="130"/>
        <end position="157"/>
    </location>
</feature>
<keyword evidence="5 6" id="KW-0472">Membrane</keyword>
<dbReference type="GO" id="GO:0005886">
    <property type="term" value="C:plasma membrane"/>
    <property type="evidence" value="ECO:0007669"/>
    <property type="project" value="UniProtKB-SubCell"/>
</dbReference>
<protein>
    <submittedName>
        <fullName evidence="7">Disulfide bond formation protein B</fullName>
    </submittedName>
</protein>
<evidence type="ECO:0000256" key="6">
    <source>
        <dbReference type="SAM" id="Phobius"/>
    </source>
</evidence>
<dbReference type="AlphaFoldDB" id="A0A1A8XJP5"/>
<gene>
    <name evidence="7" type="primary">dsbB</name>
    <name evidence="7" type="ORF">PROAA_1500003</name>
</gene>
<accession>A0A1A8XJP5</accession>
<keyword evidence="4 6" id="KW-1133">Transmembrane helix</keyword>
<keyword evidence="2" id="KW-1003">Cell membrane</keyword>
<dbReference type="GO" id="GO:0006457">
    <property type="term" value="P:protein folding"/>
    <property type="evidence" value="ECO:0007669"/>
    <property type="project" value="InterPro"/>
</dbReference>
<evidence type="ECO:0000256" key="4">
    <source>
        <dbReference type="ARBA" id="ARBA00022989"/>
    </source>
</evidence>
<evidence type="ECO:0000256" key="1">
    <source>
        <dbReference type="ARBA" id="ARBA00004651"/>
    </source>
</evidence>
<evidence type="ECO:0000313" key="7">
    <source>
        <dbReference type="EMBL" id="SBT05360.1"/>
    </source>
</evidence>
<feature type="transmembrane region" description="Helical" evidence="6">
    <location>
        <begin position="64"/>
        <end position="81"/>
    </location>
</feature>
<dbReference type="InterPro" id="IPR023380">
    <property type="entry name" value="DsbB-like_sf"/>
</dbReference>
<evidence type="ECO:0000256" key="2">
    <source>
        <dbReference type="ARBA" id="ARBA00022475"/>
    </source>
</evidence>
<evidence type="ECO:0000256" key="3">
    <source>
        <dbReference type="ARBA" id="ARBA00022692"/>
    </source>
</evidence>
<evidence type="ECO:0000313" key="8">
    <source>
        <dbReference type="Proteomes" id="UP000199600"/>
    </source>
</evidence>
<comment type="subcellular location">
    <subcellularLocation>
        <location evidence="1">Cell membrane</location>
        <topology evidence="1">Multi-pass membrane protein</topology>
    </subcellularLocation>
</comment>
<keyword evidence="3 6" id="KW-0812">Transmembrane</keyword>
<reference evidence="7 8" key="1">
    <citation type="submission" date="2016-06" db="EMBL/GenBank/DDBJ databases">
        <authorList>
            <person name="Kjaerup R.B."/>
            <person name="Dalgaard T.S."/>
            <person name="Juul-Madsen H.R."/>
        </authorList>
    </citation>
    <scope>NUCLEOTIDE SEQUENCE [LARGE SCALE GENOMIC DNA]</scope>
    <source>
        <strain evidence="7">2</strain>
    </source>
</reference>
<dbReference type="PANTHER" id="PTHR36570:SF3">
    <property type="entry name" value="DISULFIDE BOND FORMATION PROTEIN B"/>
    <property type="match status" value="1"/>
</dbReference>
<evidence type="ECO:0000256" key="5">
    <source>
        <dbReference type="ARBA" id="ARBA00023136"/>
    </source>
</evidence>
<dbReference type="InterPro" id="IPR050183">
    <property type="entry name" value="DsbB"/>
</dbReference>
<feature type="transmembrane region" description="Helical" evidence="6">
    <location>
        <begin position="43"/>
        <end position="59"/>
    </location>
</feature>
<dbReference type="Gene3D" id="1.20.1550.10">
    <property type="entry name" value="DsbB-like"/>
    <property type="match status" value="1"/>
</dbReference>
<dbReference type="InterPro" id="IPR003752">
    <property type="entry name" value="DiS_bond_form_DsbB/BdbC"/>
</dbReference>
<dbReference type="SUPFAM" id="SSF158442">
    <property type="entry name" value="DsbB-like"/>
    <property type="match status" value="1"/>
</dbReference>
<sequence>MRLSPRSVFGLLALASIGFVAAGLALGEWARLQPCYLCVFQRLLYLLLAFFALCGVLIPRWRRLWCSLVSLTAIGGVITAIEQSWMQYAPEQVIECGYSDPTLLERIVDWFGMQWPAMFMVTGFCTTKDWIFLGLSLANWSVVFFLGLLGVAVWLGFKRKTL</sequence>
<dbReference type="Pfam" id="PF02600">
    <property type="entry name" value="DsbB"/>
    <property type="match status" value="1"/>
</dbReference>
<proteinExistence type="predicted"/>
<dbReference type="EMBL" id="FLQY01000058">
    <property type="protein sequence ID" value="SBT05360.1"/>
    <property type="molecule type" value="Genomic_DNA"/>
</dbReference>
<organism evidence="7 8">
    <name type="scientific">Candidatus Propionivibrio aalborgensis</name>
    <dbReference type="NCBI Taxonomy" id="1860101"/>
    <lineage>
        <taxon>Bacteria</taxon>
        <taxon>Pseudomonadati</taxon>
        <taxon>Pseudomonadota</taxon>
        <taxon>Betaproteobacteria</taxon>
        <taxon>Rhodocyclales</taxon>
        <taxon>Rhodocyclaceae</taxon>
        <taxon>Propionivibrio</taxon>
    </lineage>
</organism>
<dbReference type="Proteomes" id="UP000199600">
    <property type="component" value="Unassembled WGS sequence"/>
</dbReference>
<dbReference type="RefSeq" id="WP_186410135.1">
    <property type="nucleotide sequence ID" value="NZ_FLQY01000058.1"/>
</dbReference>
<dbReference type="PANTHER" id="PTHR36570">
    <property type="entry name" value="DISULFIDE BOND FORMATION PROTEIN B"/>
    <property type="match status" value="1"/>
</dbReference>
<keyword evidence="8" id="KW-1185">Reference proteome</keyword>
<dbReference type="GO" id="GO:0015035">
    <property type="term" value="F:protein-disulfide reductase activity"/>
    <property type="evidence" value="ECO:0007669"/>
    <property type="project" value="InterPro"/>
</dbReference>
<name>A0A1A8XJP5_9RHOO</name>